<dbReference type="AlphaFoldDB" id="A0A9W9S4M5"/>
<dbReference type="GeneID" id="81377722"/>
<reference evidence="2" key="1">
    <citation type="submission" date="2022-12" db="EMBL/GenBank/DDBJ databases">
        <authorList>
            <person name="Petersen C."/>
        </authorList>
    </citation>
    <scope>NUCLEOTIDE SEQUENCE</scope>
    <source>
        <strain evidence="2">IBT 29677</strain>
    </source>
</reference>
<feature type="domain" description="Alpha/beta hydrolase fold-3" evidence="1">
    <location>
        <begin position="43"/>
        <end position="161"/>
    </location>
</feature>
<keyword evidence="3" id="KW-1185">Reference proteome</keyword>
<dbReference type="InterPro" id="IPR013094">
    <property type="entry name" value="AB_hydrolase_3"/>
</dbReference>
<dbReference type="OrthoDB" id="19653at2759"/>
<dbReference type="RefSeq" id="XP_056480731.1">
    <property type="nucleotide sequence ID" value="XM_056638742.1"/>
</dbReference>
<sequence>MTDPKIANFDLIQTPYKKVGTHEIRTDILIPKTAPTSPRPIILRYHGGGLVMGDSLFLPFFPHWLSDLATKHNAIIVSPNYRLLPEATSPEIYADIEDFWTWLHSSEFSALLKSHSVPTEADLTRIITAGDSAGGLLSIYTALSHPRSIRAAMASYPMIEPGAYSARRADPPFGHSTPESVYEEYMASVQAGGVKSSWSVPESMTFMLAAAEYGHLSGLYERGTEGVDRGTLYPFVKLDSVGVEFPKGGIAVIHGRQDSIVPVGDVEGFVEKAQGLGLEGPGVTLTVRDGEHGFDGDLRFDEEGWMTEAFGGGCWCLVGVVGGGCA</sequence>
<organism evidence="2 3">
    <name type="scientific">Penicillium cosmopolitanum</name>
    <dbReference type="NCBI Taxonomy" id="1131564"/>
    <lineage>
        <taxon>Eukaryota</taxon>
        <taxon>Fungi</taxon>
        <taxon>Dikarya</taxon>
        <taxon>Ascomycota</taxon>
        <taxon>Pezizomycotina</taxon>
        <taxon>Eurotiomycetes</taxon>
        <taxon>Eurotiomycetidae</taxon>
        <taxon>Eurotiales</taxon>
        <taxon>Aspergillaceae</taxon>
        <taxon>Penicillium</taxon>
    </lineage>
</organism>
<dbReference type="InterPro" id="IPR050466">
    <property type="entry name" value="Carboxylest/Gibb_receptor"/>
</dbReference>
<evidence type="ECO:0000313" key="2">
    <source>
        <dbReference type="EMBL" id="KAJ5369493.1"/>
    </source>
</evidence>
<comment type="caution">
    <text evidence="2">The sequence shown here is derived from an EMBL/GenBank/DDBJ whole genome shotgun (WGS) entry which is preliminary data.</text>
</comment>
<name>A0A9W9S4M5_9EURO</name>
<dbReference type="EMBL" id="JAPZBU010000013">
    <property type="protein sequence ID" value="KAJ5369493.1"/>
    <property type="molecule type" value="Genomic_DNA"/>
</dbReference>
<dbReference type="GO" id="GO:0016787">
    <property type="term" value="F:hydrolase activity"/>
    <property type="evidence" value="ECO:0007669"/>
    <property type="project" value="InterPro"/>
</dbReference>
<dbReference type="InterPro" id="IPR029058">
    <property type="entry name" value="AB_hydrolase_fold"/>
</dbReference>
<proteinExistence type="predicted"/>
<evidence type="ECO:0000313" key="3">
    <source>
        <dbReference type="Proteomes" id="UP001147747"/>
    </source>
</evidence>
<dbReference type="PANTHER" id="PTHR23024:SF339">
    <property type="entry name" value="ALPHA_BETA HYDROLASE FOLD-3 DOMAIN-CONTAINING PROTEIN"/>
    <property type="match status" value="1"/>
</dbReference>
<dbReference type="Proteomes" id="UP001147747">
    <property type="component" value="Unassembled WGS sequence"/>
</dbReference>
<dbReference type="Pfam" id="PF07859">
    <property type="entry name" value="Abhydrolase_3"/>
    <property type="match status" value="1"/>
</dbReference>
<dbReference type="PANTHER" id="PTHR23024">
    <property type="entry name" value="ARYLACETAMIDE DEACETYLASE"/>
    <property type="match status" value="1"/>
</dbReference>
<dbReference type="SUPFAM" id="SSF53474">
    <property type="entry name" value="alpha/beta-Hydrolases"/>
    <property type="match status" value="1"/>
</dbReference>
<protein>
    <recommendedName>
        <fullName evidence="1">Alpha/beta hydrolase fold-3 domain-containing protein</fullName>
    </recommendedName>
</protein>
<accession>A0A9W9S4M5</accession>
<dbReference type="GO" id="GO:0017000">
    <property type="term" value="P:antibiotic biosynthetic process"/>
    <property type="evidence" value="ECO:0007669"/>
    <property type="project" value="UniProtKB-ARBA"/>
</dbReference>
<reference evidence="2" key="2">
    <citation type="journal article" date="2023" name="IMA Fungus">
        <title>Comparative genomic study of the Penicillium genus elucidates a diverse pangenome and 15 lateral gene transfer events.</title>
        <authorList>
            <person name="Petersen C."/>
            <person name="Sorensen T."/>
            <person name="Nielsen M.R."/>
            <person name="Sondergaard T.E."/>
            <person name="Sorensen J.L."/>
            <person name="Fitzpatrick D.A."/>
            <person name="Frisvad J.C."/>
            <person name="Nielsen K.L."/>
        </authorList>
    </citation>
    <scope>NUCLEOTIDE SEQUENCE</scope>
    <source>
        <strain evidence="2">IBT 29677</strain>
    </source>
</reference>
<dbReference type="GO" id="GO:0072330">
    <property type="term" value="P:monocarboxylic acid biosynthetic process"/>
    <property type="evidence" value="ECO:0007669"/>
    <property type="project" value="UniProtKB-ARBA"/>
</dbReference>
<evidence type="ECO:0000259" key="1">
    <source>
        <dbReference type="Pfam" id="PF07859"/>
    </source>
</evidence>
<gene>
    <name evidence="2" type="ORF">N7509_014105</name>
</gene>
<dbReference type="Gene3D" id="3.40.50.1820">
    <property type="entry name" value="alpha/beta hydrolase"/>
    <property type="match status" value="1"/>
</dbReference>